<dbReference type="PANTHER" id="PTHR40032:SF1">
    <property type="entry name" value="EXPORTED PROTEIN"/>
    <property type="match status" value="1"/>
</dbReference>
<protein>
    <submittedName>
        <fullName evidence="2">Putative amidase-like protein</fullName>
    </submittedName>
</protein>
<accession>A0A4R1REA9</accession>
<proteinExistence type="predicted"/>
<dbReference type="Proteomes" id="UP000295008">
    <property type="component" value="Unassembled WGS sequence"/>
</dbReference>
<sequence>MNLAGTTKEYDRSAALAYARRWALSRNPAFFDYSEIGGDCTNFASQVLYAGCGVMNFTQTYGWYYLNPNQKSPSWTGVPFLYQFLTENREKGPFGEQRELKDLEVGDLIQLGFRKQGQFEHSLIITKFGTPPIRPEKVYFAAHTQDLLDQKLTYYNFVDVRFIHILGYRI</sequence>
<dbReference type="AlphaFoldDB" id="A0A4R1REA9"/>
<dbReference type="Pfam" id="PF12671">
    <property type="entry name" value="Amidase_6"/>
    <property type="match status" value="1"/>
</dbReference>
<organism evidence="2 3">
    <name type="scientific">Hydrogenispora ethanolica</name>
    <dbReference type="NCBI Taxonomy" id="1082276"/>
    <lineage>
        <taxon>Bacteria</taxon>
        <taxon>Bacillati</taxon>
        <taxon>Bacillota</taxon>
        <taxon>Hydrogenispora</taxon>
    </lineage>
</organism>
<dbReference type="PANTHER" id="PTHR40032">
    <property type="entry name" value="EXPORTED PROTEIN-RELATED"/>
    <property type="match status" value="1"/>
</dbReference>
<evidence type="ECO:0000313" key="3">
    <source>
        <dbReference type="Proteomes" id="UP000295008"/>
    </source>
</evidence>
<evidence type="ECO:0000259" key="1">
    <source>
        <dbReference type="Pfam" id="PF12671"/>
    </source>
</evidence>
<gene>
    <name evidence="2" type="ORF">EDC14_10191</name>
</gene>
<dbReference type="EMBL" id="SLUN01000019">
    <property type="protein sequence ID" value="TCL64196.1"/>
    <property type="molecule type" value="Genomic_DNA"/>
</dbReference>
<reference evidence="2 3" key="1">
    <citation type="submission" date="2019-03" db="EMBL/GenBank/DDBJ databases">
        <title>Genomic Encyclopedia of Type Strains, Phase IV (KMG-IV): sequencing the most valuable type-strain genomes for metagenomic binning, comparative biology and taxonomic classification.</title>
        <authorList>
            <person name="Goeker M."/>
        </authorList>
    </citation>
    <scope>NUCLEOTIDE SEQUENCE [LARGE SCALE GENOMIC DNA]</scope>
    <source>
        <strain evidence="2 3">LX-B</strain>
    </source>
</reference>
<dbReference type="RefSeq" id="WP_132015144.1">
    <property type="nucleotide sequence ID" value="NZ_SLUN01000019.1"/>
</dbReference>
<comment type="caution">
    <text evidence="2">The sequence shown here is derived from an EMBL/GenBank/DDBJ whole genome shotgun (WGS) entry which is preliminary data.</text>
</comment>
<feature type="domain" description="Putative amidase" evidence="1">
    <location>
        <begin position="9"/>
        <end position="154"/>
    </location>
</feature>
<name>A0A4R1REA9_HYDET</name>
<evidence type="ECO:0000313" key="2">
    <source>
        <dbReference type="EMBL" id="TCL64196.1"/>
    </source>
</evidence>
<keyword evidence="3" id="KW-1185">Reference proteome</keyword>
<dbReference type="InterPro" id="IPR024301">
    <property type="entry name" value="Amidase_6"/>
</dbReference>
<dbReference type="OrthoDB" id="9812429at2"/>